<sequence length="233" mass="22535">MIPPNSIGQKTLPRFSGSATGVTGGGVLVGVAGFADVVDAVDVAGFDAGAAGLSEAVPGFASDFASLGFVSGLADVEAVAGVAALAAVSLPPVFTAGVVASLASLAFAALDAVSGVFTLSGLALALSSLALPVAVLSALAALAADVLAAGLGLAVDGFAVDPAGFVAVDDPVFLAVVFGLAAAADALDVEDVFGVSSPELGVFAFATLKNLSDSDLISDVLHNLRRHLGRPSS</sequence>
<dbReference type="KEGG" id="suly:ABM428_01675"/>
<feature type="transmembrane region" description="Helical" evidence="1">
    <location>
        <begin position="122"/>
        <end position="144"/>
    </location>
</feature>
<evidence type="ECO:0000313" key="2">
    <source>
        <dbReference type="EMBL" id="XCF10574.1"/>
    </source>
</evidence>
<keyword evidence="1" id="KW-0472">Membrane</keyword>
<reference evidence="2" key="2">
    <citation type="submission" date="2024-06" db="EMBL/GenBank/DDBJ databases">
        <authorList>
            <person name="Deng Y."/>
        </authorList>
    </citation>
    <scope>NUCLEOTIDE SEQUENCE</scope>
    <source>
        <strain evidence="2">TCYB15</strain>
    </source>
</reference>
<dbReference type="EMBL" id="CP159193">
    <property type="protein sequence ID" value="XCF10574.1"/>
    <property type="molecule type" value="Genomic_DNA"/>
</dbReference>
<evidence type="ECO:0000256" key="1">
    <source>
        <dbReference type="SAM" id="Phobius"/>
    </source>
</evidence>
<reference evidence="2" key="1">
    <citation type="journal article" date="2020" name="Int. J. Syst. Evol. Microbiol.">
        <title>Notification of changes in taxonomic opinion previously published outside the IJSEM.</title>
        <authorList>
            <person name="Oren A."/>
            <person name="Garrity G."/>
        </authorList>
    </citation>
    <scope>NUCLEOTIDE SEQUENCE</scope>
    <source>
        <strain evidence="2">TCYB15</strain>
    </source>
</reference>
<dbReference type="RefSeq" id="WP_353628088.1">
    <property type="nucleotide sequence ID" value="NZ_CP159193.1"/>
</dbReference>
<keyword evidence="1" id="KW-1133">Transmembrane helix</keyword>
<organism evidence="2">
    <name type="scientific">Sulfitobacter sp. TCYB15</name>
    <dbReference type="NCBI Taxonomy" id="3229275"/>
    <lineage>
        <taxon>Bacteria</taxon>
        <taxon>Pseudomonadati</taxon>
        <taxon>Pseudomonadota</taxon>
        <taxon>Alphaproteobacteria</taxon>
        <taxon>Rhodobacterales</taxon>
        <taxon>Roseobacteraceae</taxon>
        <taxon>Sulfitobacter</taxon>
    </lineage>
</organism>
<proteinExistence type="predicted"/>
<accession>A0AAU8C3E2</accession>
<gene>
    <name evidence="2" type="ORF">ABM428_01675</name>
</gene>
<name>A0AAU8C3E2_9RHOB</name>
<protein>
    <submittedName>
        <fullName evidence="2">Uncharacterized protein</fullName>
    </submittedName>
</protein>
<dbReference type="AlphaFoldDB" id="A0AAU8C3E2"/>
<keyword evidence="1" id="KW-0812">Transmembrane</keyword>